<evidence type="ECO:0000256" key="1">
    <source>
        <dbReference type="ARBA" id="ARBA00004651"/>
    </source>
</evidence>
<reference evidence="9 10" key="1">
    <citation type="submission" date="2024-07" db="EMBL/GenBank/DDBJ databases">
        <title>Luteimonas salilacus sp. nov., isolated from the shore soil of Salt Lake in Tibet of China.</title>
        <authorList>
            <person name="Zhang X."/>
            <person name="Li A."/>
        </authorList>
    </citation>
    <scope>NUCLEOTIDE SEQUENCE [LARGE SCALE GENOMIC DNA]</scope>
    <source>
        <strain evidence="9 10">B3-2-R+30</strain>
    </source>
</reference>
<evidence type="ECO:0000256" key="5">
    <source>
        <dbReference type="ARBA" id="ARBA00022989"/>
    </source>
</evidence>
<dbReference type="Proteomes" id="UP001566331">
    <property type="component" value="Unassembled WGS sequence"/>
</dbReference>
<dbReference type="NCBIfam" id="TIGR00711">
    <property type="entry name" value="efflux_EmrB"/>
    <property type="match status" value="1"/>
</dbReference>
<feature type="transmembrane region" description="Helical" evidence="7">
    <location>
        <begin position="219"/>
        <end position="239"/>
    </location>
</feature>
<feature type="transmembrane region" description="Helical" evidence="7">
    <location>
        <begin position="33"/>
        <end position="56"/>
    </location>
</feature>
<feature type="transmembrane region" description="Helical" evidence="7">
    <location>
        <begin position="479"/>
        <end position="502"/>
    </location>
</feature>
<evidence type="ECO:0000256" key="4">
    <source>
        <dbReference type="ARBA" id="ARBA00022692"/>
    </source>
</evidence>
<accession>A0ABV4HPC1</accession>
<organism evidence="9 10">
    <name type="scientific">Luteimonas salinilitoris</name>
    <dbReference type="NCBI Taxonomy" id="3237697"/>
    <lineage>
        <taxon>Bacteria</taxon>
        <taxon>Pseudomonadati</taxon>
        <taxon>Pseudomonadota</taxon>
        <taxon>Gammaproteobacteria</taxon>
        <taxon>Lysobacterales</taxon>
        <taxon>Lysobacteraceae</taxon>
        <taxon>Luteimonas</taxon>
    </lineage>
</organism>
<evidence type="ECO:0000256" key="3">
    <source>
        <dbReference type="ARBA" id="ARBA00022475"/>
    </source>
</evidence>
<feature type="transmembrane region" description="Helical" evidence="7">
    <location>
        <begin position="159"/>
        <end position="180"/>
    </location>
</feature>
<keyword evidence="4 7" id="KW-0812">Transmembrane</keyword>
<comment type="caution">
    <text evidence="9">The sequence shown here is derived from an EMBL/GenBank/DDBJ whole genome shotgun (WGS) entry which is preliminary data.</text>
</comment>
<feature type="transmembrane region" description="Helical" evidence="7">
    <location>
        <begin position="100"/>
        <end position="119"/>
    </location>
</feature>
<keyword evidence="2" id="KW-0813">Transport</keyword>
<feature type="domain" description="Major facilitator superfamily (MFS) profile" evidence="8">
    <location>
        <begin position="34"/>
        <end position="506"/>
    </location>
</feature>
<evidence type="ECO:0000256" key="7">
    <source>
        <dbReference type="SAM" id="Phobius"/>
    </source>
</evidence>
<dbReference type="PROSITE" id="PS50850">
    <property type="entry name" value="MFS"/>
    <property type="match status" value="1"/>
</dbReference>
<feature type="transmembrane region" description="Helical" evidence="7">
    <location>
        <begin position="125"/>
        <end position="147"/>
    </location>
</feature>
<feature type="transmembrane region" description="Helical" evidence="7">
    <location>
        <begin position="354"/>
        <end position="374"/>
    </location>
</feature>
<dbReference type="Pfam" id="PF07690">
    <property type="entry name" value="MFS_1"/>
    <property type="match status" value="1"/>
</dbReference>
<feature type="transmembrane region" description="Helical" evidence="7">
    <location>
        <begin position="320"/>
        <end position="342"/>
    </location>
</feature>
<dbReference type="PANTHER" id="PTHR42718">
    <property type="entry name" value="MAJOR FACILITATOR SUPERFAMILY MULTIDRUG TRANSPORTER MFSC"/>
    <property type="match status" value="1"/>
</dbReference>
<evidence type="ECO:0000313" key="10">
    <source>
        <dbReference type="Proteomes" id="UP001566331"/>
    </source>
</evidence>
<dbReference type="CDD" id="cd17321">
    <property type="entry name" value="MFS_MMR_MDR_like"/>
    <property type="match status" value="1"/>
</dbReference>
<dbReference type="InterPro" id="IPR011701">
    <property type="entry name" value="MFS"/>
</dbReference>
<evidence type="ECO:0000256" key="6">
    <source>
        <dbReference type="ARBA" id="ARBA00023136"/>
    </source>
</evidence>
<keyword evidence="3" id="KW-1003">Cell membrane</keyword>
<dbReference type="InterPro" id="IPR036259">
    <property type="entry name" value="MFS_trans_sf"/>
</dbReference>
<keyword evidence="10" id="KW-1185">Reference proteome</keyword>
<keyword evidence="5 7" id="KW-1133">Transmembrane helix</keyword>
<feature type="transmembrane region" description="Helical" evidence="7">
    <location>
        <begin position="251"/>
        <end position="268"/>
    </location>
</feature>
<dbReference type="EMBL" id="JBFWIC010000008">
    <property type="protein sequence ID" value="MEZ0474585.1"/>
    <property type="molecule type" value="Genomic_DNA"/>
</dbReference>
<dbReference type="Gene3D" id="1.20.1250.20">
    <property type="entry name" value="MFS general substrate transporter like domains"/>
    <property type="match status" value="1"/>
</dbReference>
<dbReference type="RefSeq" id="WP_370563907.1">
    <property type="nucleotide sequence ID" value="NZ_JBFWIB010000005.1"/>
</dbReference>
<feature type="transmembrane region" description="Helical" evidence="7">
    <location>
        <begin position="186"/>
        <end position="207"/>
    </location>
</feature>
<dbReference type="SUPFAM" id="SSF103473">
    <property type="entry name" value="MFS general substrate transporter"/>
    <property type="match status" value="1"/>
</dbReference>
<dbReference type="Gene3D" id="1.20.1720.10">
    <property type="entry name" value="Multidrug resistance protein D"/>
    <property type="match status" value="1"/>
</dbReference>
<dbReference type="PANTHER" id="PTHR42718:SF42">
    <property type="entry name" value="EXPORT PROTEIN"/>
    <property type="match status" value="1"/>
</dbReference>
<feature type="transmembrane region" description="Helical" evidence="7">
    <location>
        <begin position="68"/>
        <end position="88"/>
    </location>
</feature>
<feature type="transmembrane region" description="Helical" evidence="7">
    <location>
        <begin position="289"/>
        <end position="314"/>
    </location>
</feature>
<evidence type="ECO:0000259" key="8">
    <source>
        <dbReference type="PROSITE" id="PS50850"/>
    </source>
</evidence>
<comment type="subcellular location">
    <subcellularLocation>
        <location evidence="1">Cell membrane</location>
        <topology evidence="1">Multi-pass membrane protein</topology>
    </subcellularLocation>
</comment>
<feature type="transmembrane region" description="Helical" evidence="7">
    <location>
        <begin position="380"/>
        <end position="404"/>
    </location>
</feature>
<evidence type="ECO:0000313" key="9">
    <source>
        <dbReference type="EMBL" id="MEZ0474585.1"/>
    </source>
</evidence>
<name>A0ABV4HPC1_9GAMM</name>
<gene>
    <name evidence="9" type="ORF">AB6713_08125</name>
</gene>
<dbReference type="InterPro" id="IPR020846">
    <property type="entry name" value="MFS_dom"/>
</dbReference>
<keyword evidence="6 7" id="KW-0472">Membrane</keyword>
<protein>
    <submittedName>
        <fullName evidence="9">DHA2 family efflux MFS transporter permease subunit</fullName>
    </submittedName>
</protein>
<evidence type="ECO:0000256" key="2">
    <source>
        <dbReference type="ARBA" id="ARBA00022448"/>
    </source>
</evidence>
<proteinExistence type="predicted"/>
<feature type="transmembrane region" description="Helical" evidence="7">
    <location>
        <begin position="425"/>
        <end position="448"/>
    </location>
</feature>
<dbReference type="InterPro" id="IPR004638">
    <property type="entry name" value="EmrB-like"/>
</dbReference>
<sequence length="517" mass="52279">MIGTHRLPCDKGVAHAATACPGREALSPRRKRLALAATVCGSSMTFIDGSAVNVALPAIQQDLAGSAAQLGWIVNAYLLLLGALVLVGGAAGDRYGRRRVFLVGVAVFTVASLLCALAPDARMLIAARALQGLGGALLVPNSLALLGSMFAEHERGRAVGAWAGFGALTAAAGPVLGGWLVDVLSWRAIFLLNLPLALVTVVLALKAIPESRRNDAEPLDLAGAVLAALGLGALCWSLSAAAERGLADPAVGLAALAGVAALAGFLVAEMRGRAPMMPLSLYRSRVFSGANLITLLLYFALSGALFFLPFYLILIHGYTATAAGAVLLPFSIVLGLFSGVAGRLSSRYGARLPLTFGPLLAAAGFVLMAVPPALTAHWSGVLVAVTVLAIGMTLSVAPLTTTVLDSVSNERTGTASGINNAVARVAGLLAVAAMLLLFAQVFLAGYGATPADDGRELLAAMLAGEGSDEPAARAAFLGAYRAVMLTTAACAALAGVAGWLTLGPVARSGSVSADSPG</sequence>